<gene>
    <name evidence="11" type="ORF">TVY486_1115140</name>
</gene>
<dbReference type="Gene3D" id="1.50.40.10">
    <property type="entry name" value="Mitochondrial carrier domain"/>
    <property type="match status" value="2"/>
</dbReference>
<reference evidence="11" key="1">
    <citation type="journal article" date="2012" name="Proc. Natl. Acad. Sci. U.S.A.">
        <title>Antigenic diversity is generated by distinct evolutionary mechanisms in African trypanosome species.</title>
        <authorList>
            <person name="Jackson A.P."/>
            <person name="Berry A."/>
            <person name="Aslett M."/>
            <person name="Allison H.C."/>
            <person name="Burton P."/>
            <person name="Vavrova-Anderson J."/>
            <person name="Brown R."/>
            <person name="Browne H."/>
            <person name="Corton N."/>
            <person name="Hauser H."/>
            <person name="Gamble J."/>
            <person name="Gilderthorp R."/>
            <person name="Marcello L."/>
            <person name="McQuillan J."/>
            <person name="Otto T.D."/>
            <person name="Quail M.A."/>
            <person name="Sanders M.J."/>
            <person name="van Tonder A."/>
            <person name="Ginger M.L."/>
            <person name="Field M.C."/>
            <person name="Barry J.D."/>
            <person name="Hertz-Fowler C."/>
            <person name="Berriman M."/>
        </authorList>
    </citation>
    <scope>NUCLEOTIDE SEQUENCE</scope>
    <source>
        <strain evidence="11">Y486</strain>
    </source>
</reference>
<feature type="transmembrane region" description="Helical" evidence="10">
    <location>
        <begin position="137"/>
        <end position="161"/>
    </location>
</feature>
<dbReference type="PANTHER" id="PTHR45683">
    <property type="entry name" value="MITOCHONDRIAL NICOTINAMIDE ADENINE DINUCLEOTIDE TRANSPORTER 1-RELATED-RELATED"/>
    <property type="match status" value="1"/>
</dbReference>
<dbReference type="InterPro" id="IPR044712">
    <property type="entry name" value="SLC25A32-like"/>
</dbReference>
<evidence type="ECO:0000256" key="8">
    <source>
        <dbReference type="PROSITE-ProRule" id="PRU00282"/>
    </source>
</evidence>
<accession>G0U8U8</accession>
<dbReference type="Pfam" id="PF00153">
    <property type="entry name" value="Mito_carr"/>
    <property type="match status" value="3"/>
</dbReference>
<evidence type="ECO:0000256" key="1">
    <source>
        <dbReference type="ARBA" id="ARBA00004141"/>
    </source>
</evidence>
<keyword evidence="4 8" id="KW-0812">Transmembrane</keyword>
<dbReference type="SUPFAM" id="SSF103506">
    <property type="entry name" value="Mitochondrial carrier"/>
    <property type="match status" value="1"/>
</dbReference>
<dbReference type="GO" id="GO:0016020">
    <property type="term" value="C:membrane"/>
    <property type="evidence" value="ECO:0007669"/>
    <property type="project" value="UniProtKB-SubCell"/>
</dbReference>
<keyword evidence="7 8" id="KW-0472">Membrane</keyword>
<evidence type="ECO:0000256" key="5">
    <source>
        <dbReference type="ARBA" id="ARBA00022737"/>
    </source>
</evidence>
<dbReference type="InterPro" id="IPR018108">
    <property type="entry name" value="MCP_transmembrane"/>
</dbReference>
<feature type="transmembrane region" description="Helical" evidence="10">
    <location>
        <begin position="103"/>
        <end position="125"/>
    </location>
</feature>
<dbReference type="InterPro" id="IPR002067">
    <property type="entry name" value="MCP"/>
</dbReference>
<keyword evidence="5" id="KW-0677">Repeat</keyword>
<evidence type="ECO:0000256" key="4">
    <source>
        <dbReference type="ARBA" id="ARBA00022692"/>
    </source>
</evidence>
<organism evidence="11">
    <name type="scientific">Trypanosoma vivax (strain Y486)</name>
    <dbReference type="NCBI Taxonomy" id="1055687"/>
    <lineage>
        <taxon>Eukaryota</taxon>
        <taxon>Discoba</taxon>
        <taxon>Euglenozoa</taxon>
        <taxon>Kinetoplastea</taxon>
        <taxon>Metakinetoplastina</taxon>
        <taxon>Trypanosomatida</taxon>
        <taxon>Trypanosomatidae</taxon>
        <taxon>Trypanosoma</taxon>
        <taxon>Duttonella</taxon>
    </lineage>
</organism>
<dbReference type="GO" id="GO:0015215">
    <property type="term" value="F:nucleotide transmembrane transporter activity"/>
    <property type="evidence" value="ECO:0007669"/>
    <property type="project" value="UniProtKB-ARBA"/>
</dbReference>
<feature type="repeat" description="Solcar" evidence="8">
    <location>
        <begin position="135"/>
        <end position="222"/>
    </location>
</feature>
<evidence type="ECO:0000256" key="3">
    <source>
        <dbReference type="ARBA" id="ARBA00022448"/>
    </source>
</evidence>
<proteinExistence type="inferred from homology"/>
<evidence type="ECO:0000313" key="11">
    <source>
        <dbReference type="EMBL" id="CCC54030.1"/>
    </source>
</evidence>
<dbReference type="PROSITE" id="PS50920">
    <property type="entry name" value="SOLCAR"/>
    <property type="match status" value="3"/>
</dbReference>
<evidence type="ECO:0000256" key="6">
    <source>
        <dbReference type="ARBA" id="ARBA00022989"/>
    </source>
</evidence>
<feature type="repeat" description="Solcar" evidence="8">
    <location>
        <begin position="241"/>
        <end position="330"/>
    </location>
</feature>
<keyword evidence="6 10" id="KW-1133">Transmembrane helix</keyword>
<dbReference type="AlphaFoldDB" id="G0U8U8"/>
<evidence type="ECO:0000256" key="9">
    <source>
        <dbReference type="RuleBase" id="RU000488"/>
    </source>
</evidence>
<comment type="similarity">
    <text evidence="2 9">Belongs to the mitochondrial carrier (TC 2.A.29) family.</text>
</comment>
<dbReference type="PRINTS" id="PR00926">
    <property type="entry name" value="MITOCARRIER"/>
</dbReference>
<dbReference type="InterPro" id="IPR023395">
    <property type="entry name" value="MCP_dom_sf"/>
</dbReference>
<evidence type="ECO:0000256" key="7">
    <source>
        <dbReference type="ARBA" id="ARBA00023136"/>
    </source>
</evidence>
<comment type="subcellular location">
    <subcellularLocation>
        <location evidence="1">Membrane</location>
        <topology evidence="1">Multi-pass membrane protein</topology>
    </subcellularLocation>
</comment>
<dbReference type="EMBL" id="HE573027">
    <property type="protein sequence ID" value="CCC54030.1"/>
    <property type="molecule type" value="Genomic_DNA"/>
</dbReference>
<evidence type="ECO:0000256" key="10">
    <source>
        <dbReference type="SAM" id="Phobius"/>
    </source>
</evidence>
<sequence>MYSSSSLTTSAGHSDKTGVGAEVACLKIDSSRTARSSGPSTLKHTVSTQLAGAVSTLVFYPFDTLRVRFMSQDGTAQRQHNGQTYRSVGRALALVYREEGLSVLFRGCHVAVLGSVTAWGVYMFIYRSLCGLCSVSFADQACFALIASVVSTILSSPIWLIKSRMQIEDASGVRRYRTFSAGCRHVLQTTGVRSMWRGVSLQLLLVVPNALSFPLYDRMKEALLRRRSDSTVVPVVAHNGLSVADACLCSAVTKGLLVTVSHPIMLLKVRMQDQRWNVGDVQYATVRHSLPLIIKREGVRGIVRGLVPSLMYAVPRGVAHFVLYEKLLALLCRGS</sequence>
<evidence type="ECO:0000256" key="2">
    <source>
        <dbReference type="ARBA" id="ARBA00006375"/>
    </source>
</evidence>
<feature type="repeat" description="Solcar" evidence="8">
    <location>
        <begin position="39"/>
        <end position="132"/>
    </location>
</feature>
<dbReference type="VEuPathDB" id="TriTrypDB:TvY486_1115140"/>
<protein>
    <submittedName>
        <fullName evidence="11">Putative mitochondrial carrier protein</fullName>
    </submittedName>
</protein>
<name>G0U8U8_TRYVY</name>
<keyword evidence="3 9" id="KW-0813">Transport</keyword>